<comment type="caution">
    <text evidence="1">The sequence shown here is derived from an EMBL/GenBank/DDBJ whole genome shotgun (WGS) entry which is preliminary data.</text>
</comment>
<name>A0A1H3LHX9_9BACT</name>
<gene>
    <name evidence="1" type="ORF">SAMN05444412_10271</name>
</gene>
<protein>
    <submittedName>
        <fullName evidence="1">TolB-like 6-blade propeller-like</fullName>
    </submittedName>
</protein>
<evidence type="ECO:0000313" key="1">
    <source>
        <dbReference type="EMBL" id="SDY64003.1"/>
    </source>
</evidence>
<sequence>MKTKIQISILFLTFCMSCNDDLLYETDIVLDEKKIKVININSLKYDFKEFIDPWKVEMIGEHLIVLEDRRISPELPLIHIIDINNWRYFKSKGVIGFGPGEIPSTTLIEKGFDDNTFFVYSSMDKVLSKFNINDSSRYSIDQFKQPGDVNSIIKMFPLTDSTYIGISTNDSSKIIEFDKEGKRIAEYGEWQKMQKHKEFSNFNHFVLNQGWFKGDRELGIYVKACIFRDRLEIFDYKSKGFKVIDGPDLNLPEFENYGPNVPLNIPISNPFRYRDVSFSTRHIYALYGGINDQAIRETGEIARKIYVFSHSGEPLAKLNLDRSIQGLVINEKKREIYGLTNDEDPGIAVFKIPPGVF</sequence>
<organism evidence="1 2">
    <name type="scientific">Rhodonellum ikkaensis</name>
    <dbReference type="NCBI Taxonomy" id="336829"/>
    <lineage>
        <taxon>Bacteria</taxon>
        <taxon>Pseudomonadati</taxon>
        <taxon>Bacteroidota</taxon>
        <taxon>Cytophagia</taxon>
        <taxon>Cytophagales</taxon>
        <taxon>Cytophagaceae</taxon>
        <taxon>Rhodonellum</taxon>
    </lineage>
</organism>
<dbReference type="RefSeq" id="WP_019596449.1">
    <property type="nucleotide sequence ID" value="NZ_FNQC01000002.1"/>
</dbReference>
<dbReference type="Pfam" id="PF15869">
    <property type="entry name" value="TolB_like"/>
    <property type="match status" value="1"/>
</dbReference>
<reference evidence="1 2" key="1">
    <citation type="submission" date="2016-10" db="EMBL/GenBank/DDBJ databases">
        <authorList>
            <person name="Varghese N."/>
            <person name="Submissions S."/>
        </authorList>
    </citation>
    <scope>NUCLEOTIDE SEQUENCE [LARGE SCALE GENOMIC DNA]</scope>
    <source>
        <strain evidence="1 2">DSM 17997</strain>
    </source>
</reference>
<keyword evidence="2" id="KW-1185">Reference proteome</keyword>
<dbReference type="EMBL" id="FNQC01000002">
    <property type="protein sequence ID" value="SDY64003.1"/>
    <property type="molecule type" value="Genomic_DNA"/>
</dbReference>
<accession>A0A1H3LHX9</accession>
<proteinExistence type="predicted"/>
<dbReference type="InterPro" id="IPR011044">
    <property type="entry name" value="Quino_amine_DH_bsu"/>
</dbReference>
<evidence type="ECO:0000313" key="2">
    <source>
        <dbReference type="Proteomes" id="UP000199663"/>
    </source>
</evidence>
<dbReference type="SUPFAM" id="SSF50969">
    <property type="entry name" value="YVTN repeat-like/Quinoprotein amine dehydrogenase"/>
    <property type="match status" value="1"/>
</dbReference>
<dbReference type="Proteomes" id="UP000199663">
    <property type="component" value="Unassembled WGS sequence"/>
</dbReference>